<evidence type="ECO:0000313" key="2">
    <source>
        <dbReference type="EMBL" id="MFA9949737.1"/>
    </source>
</evidence>
<keyword evidence="3" id="KW-1185">Reference proteome</keyword>
<name>A0ABV4UDU8_9RHOO</name>
<evidence type="ECO:0000259" key="1">
    <source>
        <dbReference type="Pfam" id="PF02514"/>
    </source>
</evidence>
<feature type="domain" description="CobN/magnesium chelatase" evidence="1">
    <location>
        <begin position="106"/>
        <end position="703"/>
    </location>
</feature>
<dbReference type="RefSeq" id="WP_418890846.1">
    <property type="nucleotide sequence ID" value="NZ_JBEUWX010000002.1"/>
</dbReference>
<proteinExistence type="predicted"/>
<dbReference type="InterPro" id="IPR003672">
    <property type="entry name" value="CobN/Mg_chltase"/>
</dbReference>
<dbReference type="EMBL" id="JBEUWX010000002">
    <property type="protein sequence ID" value="MFA9949737.1"/>
    <property type="molecule type" value="Genomic_DNA"/>
</dbReference>
<dbReference type="Proteomes" id="UP001574673">
    <property type="component" value="Unassembled WGS sequence"/>
</dbReference>
<sequence length="1208" mass="132570">MMRKVIFLFTHTVLGRIWARAAAVLAGEGIELKVLNQMQSIDWESFLEKEMPAADAIYFDITRHFSTFPQLLETARGVRYALPAGLETEADWAGEIDRDAQQRITAYCKAGTVNDLANAARYLLHRAGVLAEAPAAAGQPILSGIYHAESPQLWHEVASYLAWMKGRITAPDNREPPIVAILFDRNAWLGGETEIVDACIQHLESAGFAPMPMFCDWEGVAPLGAPDNPLRRFLDGCGERLAAIWNLAVVFRREAQTPGGPFAGHDVPVFQLVRHWSGSAAEWRNDAQGLSPMMLSFSLSRPEMLGCIDPTVIACSPRVDEGTEDERRIVQLLDDQLTRLTSRTRAWVELRHKANADKRIAIMLHNPPCKSIEATIGNAAALDALQSVVDLLNRLHTAGYQVQNIPADGRALLDLILRHKAISEFRWTSVEEIVAKGGVLAEIDEATFRADFDRQPETIRRAVDEAWGVFPGKSMVHHPDGPEPTLIVTGLSFGNVFVMTDPKRGCWGPRCDGEVCRILHDPAIAPSHQWLATFWWLQRHVDALIMMGTEGPLEFLPGKRTGLSETCFPNISLGNLPVIYPYLMSVTGEGMMAKRRGRAVIVDHLSAPVARADTLGNHWDTLEELLRQYRSATAGARRDALRETLRSELTGMGQAVEDDEALGLAIELLPRRLDALRRRMLSTGLHVLGRAPGEEDTLRYIDEARRGGLDETGEAGLRKDLAGCSDELDAVLRALDGRFIAPGPSGHLSRGKTDVLPTGRNFYGTDTACVPTPAAQTVGARMGEKLLNAYLADEGRFPETIAITLWSTDVFQADGELTAQILWLLGCAPERQANGKVTGVTVLPLDELTMIASDGRTLLRPRIDVVVQMSSVVRDLLPEIYALFDRAVLAVTERDEPPDRNFVRAHVDARLAELRTQMQDSDEAALRRLATYRCFANADGGYGGGIGVALDASAWEDDGDLAEVLINTSGTAFGADGRPAALPAAQQMAQYAHLLRKTDLSYQRASWPEADLLSSSCYLAVQGGNAAARRGLGGGSMRLYWGDTQTTRAGEVRTLAEELSQSLATTVLNPEWLATVQAQGYTGASGISNRVNVLFGWSATTHAITDSQFNAVHDRLVSDPAMRNWLRETSPHAFEEIVRRLLEAQARGLWAADENRLQELRDAVLDVEGDLEEAMGDTHVGEHQGTAVDVITRSAVKEWTYTFTVKPS</sequence>
<dbReference type="PANTHER" id="PTHR44119:SF7">
    <property type="entry name" value="MAGNESIUM CHELATASE SUBUNIT"/>
    <property type="match status" value="1"/>
</dbReference>
<dbReference type="CDD" id="cd10150">
    <property type="entry name" value="CobN_like"/>
    <property type="match status" value="1"/>
</dbReference>
<accession>A0ABV4UDU8</accession>
<gene>
    <name evidence="2" type="ORF">ABCS64_05240</name>
</gene>
<organism evidence="2 3">
    <name type="scientific">Dentiradicibacter hellwigii</name>
    <dbReference type="NCBI Taxonomy" id="3149053"/>
    <lineage>
        <taxon>Bacteria</taxon>
        <taxon>Pseudomonadati</taxon>
        <taxon>Pseudomonadota</taxon>
        <taxon>Betaproteobacteria</taxon>
        <taxon>Rhodocyclales</taxon>
        <taxon>Rhodocyclaceae</taxon>
        <taxon>Dentiradicibacter</taxon>
    </lineage>
</organism>
<protein>
    <submittedName>
        <fullName evidence="2">Cobaltochelatase subunit CobN</fullName>
    </submittedName>
</protein>
<dbReference type="Pfam" id="PF02514">
    <property type="entry name" value="CobN-Mg_chel"/>
    <property type="match status" value="2"/>
</dbReference>
<reference evidence="3" key="1">
    <citation type="submission" date="2024-06" db="EMBL/GenBank/DDBJ databases">
        <title>Radixoralia hellwigii gen. nov., sp nov., isolated from a root canal in the human oral cavity.</title>
        <authorList>
            <person name="Bartsch S."/>
            <person name="Wittmer A."/>
            <person name="Schulz A.-K."/>
            <person name="Neumann-Schaal M."/>
            <person name="Wolf J."/>
            <person name="Gronow S."/>
            <person name="Tennert C."/>
            <person name="Haecker G."/>
            <person name="Cieplik F."/>
            <person name="Al-Ahmad A."/>
        </authorList>
    </citation>
    <scope>NUCLEOTIDE SEQUENCE [LARGE SCALE GENOMIC DNA]</scope>
    <source>
        <strain evidence="3">Wk13</strain>
    </source>
</reference>
<dbReference type="PANTHER" id="PTHR44119">
    <property type="entry name" value="MAGNESIUM-CHELATASE SUBUNIT CHLH, CHLOROPLASTIC"/>
    <property type="match status" value="1"/>
</dbReference>
<evidence type="ECO:0000313" key="3">
    <source>
        <dbReference type="Proteomes" id="UP001574673"/>
    </source>
</evidence>
<comment type="caution">
    <text evidence="2">The sequence shown here is derived from an EMBL/GenBank/DDBJ whole genome shotgun (WGS) entry which is preliminary data.</text>
</comment>
<feature type="domain" description="CobN/magnesium chelatase" evidence="1">
    <location>
        <begin position="716"/>
        <end position="1156"/>
    </location>
</feature>